<keyword evidence="6 8" id="KW-0472">Membrane</keyword>
<feature type="transmembrane region" description="Helical" evidence="8">
    <location>
        <begin position="12"/>
        <end position="31"/>
    </location>
</feature>
<dbReference type="InterPro" id="IPR033479">
    <property type="entry name" value="dCache_1"/>
</dbReference>
<accession>A0ABQ2GZ71</accession>
<dbReference type="SUPFAM" id="SSF55073">
    <property type="entry name" value="Nucleotide cyclase"/>
    <property type="match status" value="1"/>
</dbReference>
<evidence type="ECO:0000256" key="2">
    <source>
        <dbReference type="ARBA" id="ARBA00012528"/>
    </source>
</evidence>
<dbReference type="Gene3D" id="3.30.70.270">
    <property type="match status" value="1"/>
</dbReference>
<dbReference type="Pfam" id="PF00990">
    <property type="entry name" value="GGDEF"/>
    <property type="match status" value="1"/>
</dbReference>
<dbReference type="NCBIfam" id="TIGR00254">
    <property type="entry name" value="GGDEF"/>
    <property type="match status" value="1"/>
</dbReference>
<evidence type="ECO:0000256" key="6">
    <source>
        <dbReference type="ARBA" id="ARBA00023136"/>
    </source>
</evidence>
<organism evidence="10 11">
    <name type="scientific">Pseudomonas asuensis</name>
    <dbReference type="NCBI Taxonomy" id="1825787"/>
    <lineage>
        <taxon>Bacteria</taxon>
        <taxon>Pseudomonadati</taxon>
        <taxon>Pseudomonadota</taxon>
        <taxon>Gammaproteobacteria</taxon>
        <taxon>Pseudomonadales</taxon>
        <taxon>Pseudomonadaceae</taxon>
        <taxon>Pseudomonas</taxon>
    </lineage>
</organism>
<feature type="domain" description="GGDEF" evidence="9">
    <location>
        <begin position="365"/>
        <end position="502"/>
    </location>
</feature>
<evidence type="ECO:0000256" key="7">
    <source>
        <dbReference type="ARBA" id="ARBA00034247"/>
    </source>
</evidence>
<dbReference type="InterPro" id="IPR000160">
    <property type="entry name" value="GGDEF_dom"/>
</dbReference>
<sequence length="504" mass="56535">MKQTSRLKRVFIAFSIGFTLVLIGVVSLQLYRSYKETLTAAQANAANLVKSMAQHAYDTYEDMDLASFGIVERLEWDGFGSGLTSENKARLKTLFKRQVAQMHQVHGFFVYDKDGNWIVTDKDDYPANINNADRIYFIYHKTFSDRAIYIGTPIRSRSTGDMVVPVSRRINNPDKSFAGVFLITVNIEYFNQYYADFLLGPNDSIVQALRSGEVISRLPYRESNITLNLSKGDIYSKHLLKASSGVVRITSVVDGVDRIQGYRALERYPLVVQVGLSRKDVLAPWLTEVVFYVTGLAIMLGVLFALGLLILRYIRLDQEHQVELKAAYDAVEKLAMEDGLTGLANRRHFDVVLPVELNRARRQGYCVGLIMLDVDYFKKFNDSYGHHMGDLCLKAVAQVVKQNVRRAGDLAARYGGEELVILLPNTDDLGTHKIATAILEGIRALGIEHRDSAHGRVTASIGYHVVVPASFDCDPSQELGLADVNLYTAKELGRDRVHPEMPLL</sequence>
<comment type="subcellular location">
    <subcellularLocation>
        <location evidence="1">Cell membrane</location>
        <topology evidence="1">Multi-pass membrane protein</topology>
    </subcellularLocation>
</comment>
<protein>
    <recommendedName>
        <fullName evidence="2">diguanylate cyclase</fullName>
        <ecNumber evidence="2">2.7.7.65</ecNumber>
    </recommendedName>
</protein>
<dbReference type="InterPro" id="IPR029787">
    <property type="entry name" value="Nucleotide_cyclase"/>
</dbReference>
<keyword evidence="5 8" id="KW-1133">Transmembrane helix</keyword>
<dbReference type="PANTHER" id="PTHR45138">
    <property type="entry name" value="REGULATORY COMPONENTS OF SENSORY TRANSDUCTION SYSTEM"/>
    <property type="match status" value="1"/>
</dbReference>
<dbReference type="CDD" id="cd01949">
    <property type="entry name" value="GGDEF"/>
    <property type="match status" value="1"/>
</dbReference>
<evidence type="ECO:0000256" key="5">
    <source>
        <dbReference type="ARBA" id="ARBA00022989"/>
    </source>
</evidence>
<dbReference type="Pfam" id="PF02743">
    <property type="entry name" value="dCache_1"/>
    <property type="match status" value="1"/>
</dbReference>
<dbReference type="CDD" id="cd12914">
    <property type="entry name" value="PDC1_DGC_like"/>
    <property type="match status" value="1"/>
</dbReference>
<dbReference type="Gene3D" id="3.30.450.20">
    <property type="entry name" value="PAS domain"/>
    <property type="match status" value="2"/>
</dbReference>
<comment type="caution">
    <text evidence="10">The sequence shown here is derived from an EMBL/GenBank/DDBJ whole genome shotgun (WGS) entry which is preliminary data.</text>
</comment>
<dbReference type="SMART" id="SM00267">
    <property type="entry name" value="GGDEF"/>
    <property type="match status" value="1"/>
</dbReference>
<dbReference type="PANTHER" id="PTHR45138:SF9">
    <property type="entry name" value="DIGUANYLATE CYCLASE DGCM-RELATED"/>
    <property type="match status" value="1"/>
</dbReference>
<keyword evidence="3" id="KW-1003">Cell membrane</keyword>
<evidence type="ECO:0000256" key="8">
    <source>
        <dbReference type="SAM" id="Phobius"/>
    </source>
</evidence>
<reference evidence="11" key="1">
    <citation type="journal article" date="2019" name="Int. J. Syst. Evol. Microbiol.">
        <title>The Global Catalogue of Microorganisms (GCM) 10K type strain sequencing project: providing services to taxonomists for standard genome sequencing and annotation.</title>
        <authorList>
            <consortium name="The Broad Institute Genomics Platform"/>
            <consortium name="The Broad Institute Genome Sequencing Center for Infectious Disease"/>
            <person name="Wu L."/>
            <person name="Ma J."/>
        </authorList>
    </citation>
    <scope>NUCLEOTIDE SEQUENCE [LARGE SCALE GENOMIC DNA]</scope>
    <source>
        <strain evidence="11">JCM 13501</strain>
    </source>
</reference>
<gene>
    <name evidence="10" type="ORF">GCM10009425_31790</name>
</gene>
<dbReference type="EC" id="2.7.7.65" evidence="2"/>
<dbReference type="EMBL" id="BMNW01000007">
    <property type="protein sequence ID" value="GGM18436.1"/>
    <property type="molecule type" value="Genomic_DNA"/>
</dbReference>
<keyword evidence="11" id="KW-1185">Reference proteome</keyword>
<evidence type="ECO:0000313" key="11">
    <source>
        <dbReference type="Proteomes" id="UP000616499"/>
    </source>
</evidence>
<dbReference type="InterPro" id="IPR043128">
    <property type="entry name" value="Rev_trsase/Diguanyl_cyclase"/>
</dbReference>
<feature type="transmembrane region" description="Helical" evidence="8">
    <location>
        <begin position="289"/>
        <end position="311"/>
    </location>
</feature>
<dbReference type="PROSITE" id="PS50887">
    <property type="entry name" value="GGDEF"/>
    <property type="match status" value="1"/>
</dbReference>
<dbReference type="Proteomes" id="UP000616499">
    <property type="component" value="Unassembled WGS sequence"/>
</dbReference>
<dbReference type="SUPFAM" id="SSF103190">
    <property type="entry name" value="Sensory domain-like"/>
    <property type="match status" value="1"/>
</dbReference>
<evidence type="ECO:0000256" key="3">
    <source>
        <dbReference type="ARBA" id="ARBA00022475"/>
    </source>
</evidence>
<evidence type="ECO:0000256" key="1">
    <source>
        <dbReference type="ARBA" id="ARBA00004651"/>
    </source>
</evidence>
<comment type="catalytic activity">
    <reaction evidence="7">
        <text>2 GTP = 3',3'-c-di-GMP + 2 diphosphate</text>
        <dbReference type="Rhea" id="RHEA:24898"/>
        <dbReference type="ChEBI" id="CHEBI:33019"/>
        <dbReference type="ChEBI" id="CHEBI:37565"/>
        <dbReference type="ChEBI" id="CHEBI:58805"/>
        <dbReference type="EC" id="2.7.7.65"/>
    </reaction>
</comment>
<dbReference type="RefSeq" id="WP_188867109.1">
    <property type="nucleotide sequence ID" value="NZ_BMNW01000007.1"/>
</dbReference>
<name>A0ABQ2GZ71_9PSED</name>
<dbReference type="InterPro" id="IPR050469">
    <property type="entry name" value="Diguanylate_Cyclase"/>
</dbReference>
<evidence type="ECO:0000313" key="10">
    <source>
        <dbReference type="EMBL" id="GGM18436.1"/>
    </source>
</evidence>
<proteinExistence type="predicted"/>
<evidence type="ECO:0000256" key="4">
    <source>
        <dbReference type="ARBA" id="ARBA00022692"/>
    </source>
</evidence>
<keyword evidence="4 8" id="KW-0812">Transmembrane</keyword>
<dbReference type="InterPro" id="IPR029151">
    <property type="entry name" value="Sensor-like_sf"/>
</dbReference>
<dbReference type="CDD" id="cd12915">
    <property type="entry name" value="PDC2_DGC_like"/>
    <property type="match status" value="1"/>
</dbReference>
<evidence type="ECO:0000259" key="9">
    <source>
        <dbReference type="PROSITE" id="PS50887"/>
    </source>
</evidence>